<dbReference type="Proteomes" id="UP000013165">
    <property type="component" value="Unassembled WGS sequence"/>
</dbReference>
<organism evidence="1 2">
    <name type="scientific">Marinobacter nanhaiticus D15-8W</name>
    <dbReference type="NCBI Taxonomy" id="626887"/>
    <lineage>
        <taxon>Bacteria</taxon>
        <taxon>Pseudomonadati</taxon>
        <taxon>Pseudomonadota</taxon>
        <taxon>Gammaproteobacteria</taxon>
        <taxon>Pseudomonadales</taxon>
        <taxon>Marinobacteraceae</taxon>
        <taxon>Marinobacter</taxon>
    </lineage>
</organism>
<dbReference type="eggNOG" id="ENOG5032ZE4">
    <property type="taxonomic scope" value="Bacteria"/>
</dbReference>
<dbReference type="RefSeq" id="WP_004581172.1">
    <property type="nucleotide sequence ID" value="NZ_AP028878.1"/>
</dbReference>
<dbReference type="HOGENOM" id="CLU_122278_0_0_6"/>
<dbReference type="AlphaFoldDB" id="N6WPE8"/>
<name>N6WPE8_9GAMM</name>
<proteinExistence type="predicted"/>
<reference evidence="1 2" key="1">
    <citation type="journal article" date="2013" name="Genome Announc.">
        <title>Genome Sequence of the Polycyclic Aromatic Hydrocarbon-Degrading Bacterium Strain Marinobacter nanhaiticus D15-8WT.</title>
        <authorList>
            <person name="Cui Z."/>
            <person name="Gao W."/>
            <person name="Li Q."/>
            <person name="Xu G."/>
            <person name="Zheng L."/>
        </authorList>
    </citation>
    <scope>NUCLEOTIDE SEQUENCE [LARGE SCALE GENOMIC DNA]</scope>
    <source>
        <strain evidence="1 2">D15-8W</strain>
    </source>
</reference>
<dbReference type="PATRIC" id="fig|626887.3.peg.3228"/>
<dbReference type="OrthoDB" id="5641374at2"/>
<evidence type="ECO:0000313" key="1">
    <source>
        <dbReference type="EMBL" id="ENO12947.1"/>
    </source>
</evidence>
<sequence length="134" mass="15216">MLQVNPETVCRLIELAQSFHAKEQAGLPEEGGNAGDDWTQEMLADHGDNTSYQEFETIVKDLDPDQQQEVVALLWLGRGDYTFEEWDSIVKQAKEQWTPETAQYLIDHPMLADELREGLELHGHSCEEMSTIGP</sequence>
<protein>
    <submittedName>
        <fullName evidence="1">DUF3775 domain-containing protein</fullName>
    </submittedName>
</protein>
<evidence type="ECO:0000313" key="2">
    <source>
        <dbReference type="Proteomes" id="UP000013165"/>
    </source>
</evidence>
<dbReference type="EMBL" id="APLQ01000014">
    <property type="protein sequence ID" value="ENO12947.1"/>
    <property type="molecule type" value="Genomic_DNA"/>
</dbReference>
<dbReference type="STRING" id="626887.J057_16155"/>
<gene>
    <name evidence="1" type="ORF">J057_16155</name>
</gene>
<accession>N6WPE8</accession>
<dbReference type="Pfam" id="PF12616">
    <property type="entry name" value="DUF3775"/>
    <property type="match status" value="1"/>
</dbReference>
<comment type="caution">
    <text evidence="1">The sequence shown here is derived from an EMBL/GenBank/DDBJ whole genome shotgun (WGS) entry which is preliminary data.</text>
</comment>
<dbReference type="InterPro" id="IPR022254">
    <property type="entry name" value="DUF3775"/>
</dbReference>
<keyword evidence="2" id="KW-1185">Reference proteome</keyword>